<keyword evidence="3" id="KW-1185">Reference proteome</keyword>
<gene>
    <name evidence="2" type="ORF">RS022_02680</name>
</gene>
<accession>A0ABY7BR78</accession>
<dbReference type="EMBL" id="CP114006">
    <property type="protein sequence ID" value="WAN63219.1"/>
    <property type="molecule type" value="Genomic_DNA"/>
</dbReference>
<protein>
    <submittedName>
        <fullName evidence="2">Uncharacterized protein</fullName>
    </submittedName>
</protein>
<reference evidence="2 3" key="1">
    <citation type="journal article" date="2023" name="Microbiol. Resour. Announc.">
        <title>Complete Genome of 'Candidatus Phytoplasma rubi' RS, a Phytopathogenic Bacterium Associated with Rubus Stunt Disease.</title>
        <authorList>
            <person name="Duckeck D."/>
            <person name="Zubert C."/>
            <person name="Bohm J.W."/>
            <person name="Carminati G."/>
            <person name="Schneider B."/>
            <person name="Kube M."/>
        </authorList>
    </citation>
    <scope>NUCLEOTIDE SEQUENCE [LARGE SCALE GENOMIC DNA]</scope>
    <source>
        <strain evidence="2 3">RS</strain>
    </source>
</reference>
<evidence type="ECO:0000313" key="3">
    <source>
        <dbReference type="Proteomes" id="UP001164727"/>
    </source>
</evidence>
<organism evidence="2 3">
    <name type="scientific">Candidatus Phytoplasma rubi</name>
    <dbReference type="NCBI Taxonomy" id="399025"/>
    <lineage>
        <taxon>Bacteria</taxon>
        <taxon>Bacillati</taxon>
        <taxon>Mycoplasmatota</taxon>
        <taxon>Mollicutes</taxon>
        <taxon>Acholeplasmatales</taxon>
        <taxon>Acholeplasmataceae</taxon>
        <taxon>Candidatus Phytoplasma</taxon>
        <taxon>16SrV (Elm yellows group)</taxon>
    </lineage>
</organism>
<sequence length="984" mass="122023">MTLSKQFLSSEIKELEIFLEKNDFFEDFKKQLFYPKLKKEQFKDNSNLKKFFLFNINKLNIKHKDNILKIINQKKEYQKKDKINYEDYNFIIQKIKNKIEQKKIEKKKIYQKFKVKQEKIKQNNEQFLKNFFNIQKEIILKKEKLKKIFLECNQILSEKIKIITYDIIKDFEQKHIHSNNQINQIKQKHKYQISNIEIKCNSYFNQIQKEQKEEEKNFSKTIQKNNIFFQKKLNQHNKILNEIQQKFFQKENNLKEKINKLIKTNKLKMFFIPEFKNNTNDINFIILLKKNKQNKIENFKNIYFWQLKYIFLKSLSQKNIKIINIENIWVEKINNLKIQQNKFSCQKEKEIIDNHFLKEIKFLELNFQIAEIIKKYENINKELKENKEREEIKYSYEHSKYKVDIELNYLEYHKKKIITQQEKEEKENLIQIQSKIELIKFDSQYLENIIQNINQTINLNKKIIDLEQTHYKNNIFKNINFEQQTEFFHKRTNMEKLEIEYDIKKFFLYKKNILDNLILFIDYMDSKNKIQNNLFHNLKNQTKKYLEQKKYQTKELIRIQNLCKLFLNNFQNKQFDFLNILIEKIDNLEQLNLQKQIDLYNNIHKYTKKNIFYIHDLINKNKLKNKKDYFSIENEIKIYEQNYIFLKKTLILLQEKKQLQNKKYIKKIKKIKDKKIKKHILYQNKISFYLNKITNLKTNPSLIKKIYFRFCIKKIISYYLKELKNIQFINEFLNKEYIYLSKIKHNLNKDIKLEKTKLLNKTYQEMIWLSENFLKITQEIHKINIQKTKKIQIKEKYNLDNQFLNNKKIFENKLQQRRKENILIKENFKDVLIEIQNHFKKKLNRIEIEKLNKENNLIQNFNIQKKLFLQKQKIEKEKNYLITKMKEKEEKKIFITRIKIQKKYNSHNLFLSKQKKKKKKNFKKKISYFSWIKKINIWKTKIFFYLKNIKNNLELKKTYFQNKKKLNHKIKIQLFLYNQFILFL</sequence>
<evidence type="ECO:0000256" key="1">
    <source>
        <dbReference type="SAM" id="Coils"/>
    </source>
</evidence>
<evidence type="ECO:0000313" key="2">
    <source>
        <dbReference type="EMBL" id="WAN63219.1"/>
    </source>
</evidence>
<keyword evidence="1" id="KW-0175">Coiled coil</keyword>
<proteinExistence type="predicted"/>
<name>A0ABY7BR78_9MOLU</name>
<feature type="coiled-coil region" evidence="1">
    <location>
        <begin position="168"/>
        <end position="213"/>
    </location>
</feature>
<dbReference type="Proteomes" id="UP001164727">
    <property type="component" value="Chromosome"/>
</dbReference>